<keyword evidence="3" id="KW-1185">Reference proteome</keyword>
<organism evidence="2 3">
    <name type="scientific">Oidiodendron maius (strain Zn)</name>
    <dbReference type="NCBI Taxonomy" id="913774"/>
    <lineage>
        <taxon>Eukaryota</taxon>
        <taxon>Fungi</taxon>
        <taxon>Dikarya</taxon>
        <taxon>Ascomycota</taxon>
        <taxon>Pezizomycotina</taxon>
        <taxon>Leotiomycetes</taxon>
        <taxon>Leotiomycetes incertae sedis</taxon>
        <taxon>Myxotrichaceae</taxon>
        <taxon>Oidiodendron</taxon>
    </lineage>
</organism>
<dbReference type="InParanoid" id="A0A0C3E2T2"/>
<dbReference type="AlphaFoldDB" id="A0A0C3E2T2"/>
<reference evidence="2 3" key="1">
    <citation type="submission" date="2014-04" db="EMBL/GenBank/DDBJ databases">
        <authorList>
            <consortium name="DOE Joint Genome Institute"/>
            <person name="Kuo A."/>
            <person name="Martino E."/>
            <person name="Perotto S."/>
            <person name="Kohler A."/>
            <person name="Nagy L.G."/>
            <person name="Floudas D."/>
            <person name="Copeland A."/>
            <person name="Barry K.W."/>
            <person name="Cichocki N."/>
            <person name="Veneault-Fourrey C."/>
            <person name="LaButti K."/>
            <person name="Lindquist E.A."/>
            <person name="Lipzen A."/>
            <person name="Lundell T."/>
            <person name="Morin E."/>
            <person name="Murat C."/>
            <person name="Sun H."/>
            <person name="Tunlid A."/>
            <person name="Henrissat B."/>
            <person name="Grigoriev I.V."/>
            <person name="Hibbett D.S."/>
            <person name="Martin F."/>
            <person name="Nordberg H.P."/>
            <person name="Cantor M.N."/>
            <person name="Hua S.X."/>
        </authorList>
    </citation>
    <scope>NUCLEOTIDE SEQUENCE [LARGE SCALE GENOMIC DNA]</scope>
    <source>
        <strain evidence="2 3">Zn</strain>
    </source>
</reference>
<feature type="domain" description="FAD/NAD(P)-binding" evidence="1">
    <location>
        <begin position="45"/>
        <end position="324"/>
    </location>
</feature>
<dbReference type="OrthoDB" id="202203at2759"/>
<protein>
    <recommendedName>
        <fullName evidence="1">FAD/NAD(P)-binding domain-containing protein</fullName>
    </recommendedName>
</protein>
<sequence>MASDKLKIIGKAILILIPYGLERLRQKLLAVQHRWSYEALPTAQNVVIIGGSFAGIELAKRLVETLPTGYRVILIEKNSHLNFSWVFPRFSVISGYEKKAFIPYDGIARSAPAGIFSRVQDTVTDITASQVNLASGEKIDYAYLAIATGSSQPLPAKVLSTDANEGSKELRTVQEHIQAANRVAVIGGGAMGIEIATDIKSFFPSTEVTVFHSRNQLLPSFGQKLHDFVLLAMETLGIKVVLEARPEILPGQKSLRLAGVVQEFDFIIPCTGQHPNSSILESLESGVISKMTKQILVKPTLQLQDPNGTLGHIFAVGDVANTGGPKMGRAGLFQSEVVVKNILAMIDQREPAATYKPKLFVEGAIKLTLGKTECVMYAQEEDGTEYLFNVHNGREDLGVERAWWQMGTKYKADT</sequence>
<dbReference type="PRINTS" id="PR00469">
    <property type="entry name" value="PNDRDTASEII"/>
</dbReference>
<dbReference type="InterPro" id="IPR036188">
    <property type="entry name" value="FAD/NAD-bd_sf"/>
</dbReference>
<dbReference type="SUPFAM" id="SSF51905">
    <property type="entry name" value="FAD/NAD(P)-binding domain"/>
    <property type="match status" value="1"/>
</dbReference>
<evidence type="ECO:0000313" key="2">
    <source>
        <dbReference type="EMBL" id="KIN08613.1"/>
    </source>
</evidence>
<gene>
    <name evidence="2" type="ORF">OIDMADRAFT_188209</name>
</gene>
<name>A0A0C3E2T2_OIDMZ</name>
<dbReference type="PRINTS" id="PR00368">
    <property type="entry name" value="FADPNR"/>
</dbReference>
<dbReference type="Proteomes" id="UP000054321">
    <property type="component" value="Unassembled WGS sequence"/>
</dbReference>
<dbReference type="GO" id="GO:0004174">
    <property type="term" value="F:electron-transferring-flavoprotein dehydrogenase activity"/>
    <property type="evidence" value="ECO:0007669"/>
    <property type="project" value="TreeGrafter"/>
</dbReference>
<evidence type="ECO:0000259" key="1">
    <source>
        <dbReference type="Pfam" id="PF07992"/>
    </source>
</evidence>
<dbReference type="HOGENOM" id="CLU_019845_0_0_1"/>
<dbReference type="InterPro" id="IPR023753">
    <property type="entry name" value="FAD/NAD-binding_dom"/>
</dbReference>
<evidence type="ECO:0000313" key="3">
    <source>
        <dbReference type="Proteomes" id="UP000054321"/>
    </source>
</evidence>
<accession>A0A0C3E2T2</accession>
<dbReference type="Pfam" id="PF07992">
    <property type="entry name" value="Pyr_redox_2"/>
    <property type="match status" value="1"/>
</dbReference>
<dbReference type="GO" id="GO:0005737">
    <property type="term" value="C:cytoplasm"/>
    <property type="evidence" value="ECO:0007669"/>
    <property type="project" value="TreeGrafter"/>
</dbReference>
<dbReference type="Gene3D" id="3.50.50.100">
    <property type="match status" value="1"/>
</dbReference>
<dbReference type="GO" id="GO:0050660">
    <property type="term" value="F:flavin adenine dinucleotide binding"/>
    <property type="evidence" value="ECO:0007669"/>
    <property type="project" value="TreeGrafter"/>
</dbReference>
<proteinExistence type="predicted"/>
<dbReference type="PANTHER" id="PTHR43735">
    <property type="entry name" value="APOPTOSIS-INDUCING FACTOR 1"/>
    <property type="match status" value="1"/>
</dbReference>
<dbReference type="EMBL" id="KN832870">
    <property type="protein sequence ID" value="KIN08613.1"/>
    <property type="molecule type" value="Genomic_DNA"/>
</dbReference>
<dbReference type="STRING" id="913774.A0A0C3E2T2"/>
<dbReference type="PANTHER" id="PTHR43735:SF5">
    <property type="entry name" value="FAD_NAD(P)-BINDING DOMAIN-CONTAINING PROTEIN"/>
    <property type="match status" value="1"/>
</dbReference>
<reference evidence="3" key="2">
    <citation type="submission" date="2015-01" db="EMBL/GenBank/DDBJ databases">
        <title>Evolutionary Origins and Diversification of the Mycorrhizal Mutualists.</title>
        <authorList>
            <consortium name="DOE Joint Genome Institute"/>
            <consortium name="Mycorrhizal Genomics Consortium"/>
            <person name="Kohler A."/>
            <person name="Kuo A."/>
            <person name="Nagy L.G."/>
            <person name="Floudas D."/>
            <person name="Copeland A."/>
            <person name="Barry K.W."/>
            <person name="Cichocki N."/>
            <person name="Veneault-Fourrey C."/>
            <person name="LaButti K."/>
            <person name="Lindquist E.A."/>
            <person name="Lipzen A."/>
            <person name="Lundell T."/>
            <person name="Morin E."/>
            <person name="Murat C."/>
            <person name="Riley R."/>
            <person name="Ohm R."/>
            <person name="Sun H."/>
            <person name="Tunlid A."/>
            <person name="Henrissat B."/>
            <person name="Grigoriev I.V."/>
            <person name="Hibbett D.S."/>
            <person name="Martin F."/>
        </authorList>
    </citation>
    <scope>NUCLEOTIDE SEQUENCE [LARGE SCALE GENOMIC DNA]</scope>
    <source>
        <strain evidence="3">Zn</strain>
    </source>
</reference>